<dbReference type="PaxDb" id="7159-AAEL012927-PB"/>
<evidence type="ECO:0000313" key="3">
    <source>
        <dbReference type="Proteomes" id="UP000682892"/>
    </source>
</evidence>
<feature type="non-terminal residue" evidence="2">
    <location>
        <position position="1"/>
    </location>
</feature>
<organism evidence="2 3">
    <name type="scientific">Aedes aegypti</name>
    <name type="common">Yellowfever mosquito</name>
    <name type="synonym">Culex aegypti</name>
    <dbReference type="NCBI Taxonomy" id="7159"/>
    <lineage>
        <taxon>Eukaryota</taxon>
        <taxon>Metazoa</taxon>
        <taxon>Ecdysozoa</taxon>
        <taxon>Arthropoda</taxon>
        <taxon>Hexapoda</taxon>
        <taxon>Insecta</taxon>
        <taxon>Pterygota</taxon>
        <taxon>Neoptera</taxon>
        <taxon>Endopterygota</taxon>
        <taxon>Diptera</taxon>
        <taxon>Nematocera</taxon>
        <taxon>Culicoidea</taxon>
        <taxon>Culicidae</taxon>
        <taxon>Culicinae</taxon>
        <taxon>Aedini</taxon>
        <taxon>Aedes</taxon>
        <taxon>Stegomyia</taxon>
    </lineage>
</organism>
<dbReference type="EMBL" id="CH477948">
    <property type="protein sequence ID" value="EAT34871.1"/>
    <property type="molecule type" value="Genomic_DNA"/>
</dbReference>
<protein>
    <submittedName>
        <fullName evidence="1">AAEL012927-PA</fullName>
    </submittedName>
    <submittedName>
        <fullName evidence="2">AAEL012927-PB</fullName>
    </submittedName>
</protein>
<dbReference type="EMBL" id="CH477948">
    <property type="protein sequence ID" value="EAT34870.1"/>
    <property type="molecule type" value="Genomic_DNA"/>
</dbReference>
<sequence length="120" mass="13358">LCLCLFCAVQLKVEIEDFIEKRPYIQRNVSVNELDWCDSGGLFCDAAAIFSRKIGPLQPPNFAGITIIAILAQQDASDWPIYAVGDPLSATPQVRKMRVFLHPSHLPPVLLVPILIPEFI</sequence>
<reference evidence="2" key="3">
    <citation type="submission" date="2012-09" db="EMBL/GenBank/DDBJ databases">
        <authorList>
            <consortium name="VectorBase"/>
        </authorList>
    </citation>
    <scope>NUCLEOTIDE SEQUENCE</scope>
    <source>
        <strain evidence="2">Liverpool</strain>
    </source>
</reference>
<reference evidence="2" key="1">
    <citation type="submission" date="2005-10" db="EMBL/GenBank/DDBJ databases">
        <authorList>
            <person name="Loftus B.J."/>
            <person name="Nene V.M."/>
            <person name="Hannick L.I."/>
            <person name="Bidwell S."/>
            <person name="Haas B."/>
            <person name="Amedeo P."/>
            <person name="Orvis J."/>
            <person name="Wortman J.R."/>
            <person name="White O.R."/>
            <person name="Salzberg S."/>
            <person name="Shumway M."/>
            <person name="Koo H."/>
            <person name="Zhao Y."/>
            <person name="Holmes M."/>
            <person name="Miller J."/>
            <person name="Schatz M."/>
            <person name="Pop M."/>
            <person name="Pai G."/>
            <person name="Utterback T."/>
            <person name="Rogers Y.-H."/>
            <person name="Kravitz S."/>
            <person name="Fraser C.M."/>
        </authorList>
    </citation>
    <scope>NUCLEOTIDE SEQUENCE</scope>
    <source>
        <strain evidence="2">Liverpool</strain>
    </source>
</reference>
<name>Q16KN6_AEDAE</name>
<dbReference type="Proteomes" id="UP000682892">
    <property type="component" value="Unassembled WGS sequence"/>
</dbReference>
<reference evidence="2" key="2">
    <citation type="journal article" date="2007" name="Science">
        <title>Genome sequence of Aedes aegypti, a major arbovirus vector.</title>
        <authorList>
            <person name="Nene V."/>
            <person name="Wortman J.R."/>
            <person name="Lawson D."/>
            <person name="Haas B."/>
            <person name="Kodira C."/>
            <person name="Tu Z.J."/>
            <person name="Loftus B."/>
            <person name="Xi Z."/>
            <person name="Megy K."/>
            <person name="Grabherr M."/>
            <person name="Ren Q."/>
            <person name="Zdobnov E.M."/>
            <person name="Lobo N.F."/>
            <person name="Campbell K.S."/>
            <person name="Brown S.E."/>
            <person name="Bonaldo M.F."/>
            <person name="Zhu J."/>
            <person name="Sinkins S.P."/>
            <person name="Hogenkamp D.G."/>
            <person name="Amedeo P."/>
            <person name="Arensburger P."/>
            <person name="Atkinson P.W."/>
            <person name="Bidwell S."/>
            <person name="Biedler J."/>
            <person name="Birney E."/>
            <person name="Bruggner R.V."/>
            <person name="Costas J."/>
            <person name="Coy M.R."/>
            <person name="Crabtree J."/>
            <person name="Crawford M."/>
            <person name="Debruyn B."/>
            <person name="Decaprio D."/>
            <person name="Eiglmeier K."/>
            <person name="Eisenstadt E."/>
            <person name="El-Dorry H."/>
            <person name="Gelbart W.M."/>
            <person name="Gomes S.L."/>
            <person name="Hammond M."/>
            <person name="Hannick L.I."/>
            <person name="Hogan J.R."/>
            <person name="Holmes M.H."/>
            <person name="Jaffe D."/>
            <person name="Johnston J.S."/>
            <person name="Kennedy R.C."/>
            <person name="Koo H."/>
            <person name="Kravitz S."/>
            <person name="Kriventseva E.V."/>
            <person name="Kulp D."/>
            <person name="Labutti K."/>
            <person name="Lee E."/>
            <person name="Li S."/>
            <person name="Lovin D.D."/>
            <person name="Mao C."/>
            <person name="Mauceli E."/>
            <person name="Menck C.F."/>
            <person name="Miller J.R."/>
            <person name="Montgomery P."/>
            <person name="Mori A."/>
            <person name="Nascimento A.L."/>
            <person name="Naveira H.F."/>
            <person name="Nusbaum C."/>
            <person name="O'leary S."/>
            <person name="Orvis J."/>
            <person name="Pertea M."/>
            <person name="Quesneville H."/>
            <person name="Reidenbach K.R."/>
            <person name="Rogers Y.H."/>
            <person name="Roth C.W."/>
            <person name="Schneider J.R."/>
            <person name="Schatz M."/>
            <person name="Shumway M."/>
            <person name="Stanke M."/>
            <person name="Stinson E.O."/>
            <person name="Tubio J.M."/>
            <person name="Vanzee J.P."/>
            <person name="Verjovski-Almeida S."/>
            <person name="Werner D."/>
            <person name="White O."/>
            <person name="Wyder S."/>
            <person name="Zeng Q."/>
            <person name="Zhao Q."/>
            <person name="Zhao Y."/>
            <person name="Hill C.A."/>
            <person name="Raikhel A.S."/>
            <person name="Soares M.B."/>
            <person name="Knudson D.L."/>
            <person name="Lee N.H."/>
            <person name="Galagan J."/>
            <person name="Salzberg S.L."/>
            <person name="Paulsen I.T."/>
            <person name="Dimopoulos G."/>
            <person name="Collins F.H."/>
            <person name="Birren B."/>
            <person name="Fraser-Liggett C.M."/>
            <person name="Severson D.W."/>
        </authorList>
    </citation>
    <scope>NUCLEOTIDE SEQUENCE [LARGE SCALE GENOMIC DNA]</scope>
    <source>
        <strain evidence="2">Liverpool</strain>
    </source>
</reference>
<dbReference type="HOGENOM" id="CLU_2055432_0_0_1"/>
<evidence type="ECO:0000313" key="1">
    <source>
        <dbReference type="EMBL" id="EAT34870.1"/>
    </source>
</evidence>
<proteinExistence type="predicted"/>
<accession>Q16KN7</accession>
<evidence type="ECO:0000313" key="2">
    <source>
        <dbReference type="EMBL" id="EAT34871.1"/>
    </source>
</evidence>
<dbReference type="AlphaFoldDB" id="Q16KN6"/>
<gene>
    <name evidence="2" type="ORF">AaeL_AAEL012927</name>
</gene>
<accession>Q16KN6</accession>